<feature type="domain" description="YoaR-like putative peptidoglycan binding" evidence="2">
    <location>
        <begin position="71"/>
        <end position="182"/>
    </location>
</feature>
<dbReference type="AlphaFoldDB" id="A0A1F8C168"/>
<proteinExistence type="predicted"/>
<comment type="caution">
    <text evidence="3">The sequence shown here is derived from an EMBL/GenBank/DDBJ whole genome shotgun (WGS) entry which is preliminary data.</text>
</comment>
<evidence type="ECO:0000313" key="3">
    <source>
        <dbReference type="EMBL" id="OGM70077.1"/>
    </source>
</evidence>
<dbReference type="Pfam" id="PF04294">
    <property type="entry name" value="VanW"/>
    <property type="match status" value="1"/>
</dbReference>
<gene>
    <name evidence="3" type="ORF">A2975_03305</name>
</gene>
<dbReference type="PANTHER" id="PTHR35788:SF1">
    <property type="entry name" value="EXPORTED PROTEIN"/>
    <property type="match status" value="1"/>
</dbReference>
<dbReference type="InterPro" id="IPR052913">
    <property type="entry name" value="Glycopeptide_resist_protein"/>
</dbReference>
<accession>A0A1F8C168</accession>
<reference evidence="3 4" key="1">
    <citation type="journal article" date="2016" name="Nat. Commun.">
        <title>Thousands of microbial genomes shed light on interconnected biogeochemical processes in an aquifer system.</title>
        <authorList>
            <person name="Anantharaman K."/>
            <person name="Brown C.T."/>
            <person name="Hug L.A."/>
            <person name="Sharon I."/>
            <person name="Castelle C.J."/>
            <person name="Probst A.J."/>
            <person name="Thomas B.C."/>
            <person name="Singh A."/>
            <person name="Wilkins M.J."/>
            <person name="Karaoz U."/>
            <person name="Brodie E.L."/>
            <person name="Williams K.H."/>
            <person name="Hubbard S.S."/>
            <person name="Banfield J.F."/>
        </authorList>
    </citation>
    <scope>NUCLEOTIDE SEQUENCE [LARGE SCALE GENOMIC DNA]</scope>
</reference>
<protein>
    <recommendedName>
        <fullName evidence="2">YoaR-like putative peptidoglycan binding domain-containing protein</fullName>
    </recommendedName>
</protein>
<keyword evidence="1" id="KW-1133">Transmembrane helix</keyword>
<dbReference type="InterPro" id="IPR022029">
    <property type="entry name" value="YoaR-like_PG-bd"/>
</dbReference>
<organism evidence="3 4">
    <name type="scientific">Candidatus Woesebacteria bacterium RIFCSPLOWO2_01_FULL_44_14</name>
    <dbReference type="NCBI Taxonomy" id="1802525"/>
    <lineage>
        <taxon>Bacteria</taxon>
        <taxon>Candidatus Woeseibacteriota</taxon>
    </lineage>
</organism>
<evidence type="ECO:0000259" key="2">
    <source>
        <dbReference type="Pfam" id="PF12229"/>
    </source>
</evidence>
<evidence type="ECO:0000256" key="1">
    <source>
        <dbReference type="SAM" id="Phobius"/>
    </source>
</evidence>
<sequence length="573" mass="62970">MKKMKKYRLPIAIVAAVAFFPLVIFFSYYFGKIYPNVYIDEINVGGKTPEQAVLLIGKNVSTPEKLTLESYEIDLASLDFSYDINHTVQAATAVGRTGNWLFDIKTIFSLLNSKKEIGLRYEIDDEKLTKQLSDIAGGVIVEPIYPSAQIIKKEVVINPGEKGVDVDMPALKLAIGQNLSLAKNSPISIPTKEIDPSLDADELTAFESRVEKFVGKNLTLTFEYQEFFYNDNQLAGLLAPTGGIDEQKLQEEIYEVTKSINREATNPVFVFEGGKVKEFAPAKDGVKVKTDQLKSNFEGKINALETTDEKHFSLTIPALSSPPEIATGSVNDLGIKELIGRGTSRFRGSIASRVYNINLAASRLNGTLVKPGEVMSFNAALGEVDKLTGYKEAYVIKDGKTVLGDGGGVCQVSTTLFRAALNAGLPIIERRAHSYRVGYYEQDQPPGLDATVYAPTTDLKIKNDTPGHILIQATADTKNMTLVFEIYGTSDGRVATTTKPVVTDVVPPPEDLYVDDPTLPAGEIKQIDYKAWGAKSRFNYTVTRDGETIYQKTFNSSYRPWQAIYLKGTGPAN</sequence>
<dbReference type="EMBL" id="MGHL01000006">
    <property type="protein sequence ID" value="OGM70077.1"/>
    <property type="molecule type" value="Genomic_DNA"/>
</dbReference>
<feature type="transmembrane region" description="Helical" evidence="1">
    <location>
        <begin position="7"/>
        <end position="30"/>
    </location>
</feature>
<dbReference type="Pfam" id="PF12229">
    <property type="entry name" value="PG_binding_4"/>
    <property type="match status" value="2"/>
</dbReference>
<name>A0A1F8C168_9BACT</name>
<dbReference type="PANTHER" id="PTHR35788">
    <property type="entry name" value="EXPORTED PROTEIN-RELATED"/>
    <property type="match status" value="1"/>
</dbReference>
<dbReference type="InterPro" id="IPR007391">
    <property type="entry name" value="Vancomycin_resist_VanW"/>
</dbReference>
<dbReference type="STRING" id="1802525.A2975_03305"/>
<keyword evidence="1" id="KW-0812">Transmembrane</keyword>
<feature type="domain" description="YoaR-like putative peptidoglycan binding" evidence="2">
    <location>
        <begin position="228"/>
        <end position="304"/>
    </location>
</feature>
<evidence type="ECO:0000313" key="4">
    <source>
        <dbReference type="Proteomes" id="UP000178429"/>
    </source>
</evidence>
<keyword evidence="1" id="KW-0472">Membrane</keyword>
<dbReference type="Proteomes" id="UP000178429">
    <property type="component" value="Unassembled WGS sequence"/>
</dbReference>